<keyword evidence="8" id="KW-1185">Reference proteome</keyword>
<protein>
    <submittedName>
        <fullName evidence="7">DnaJ domain-containing protein</fullName>
    </submittedName>
</protein>
<dbReference type="SUPFAM" id="SSF49493">
    <property type="entry name" value="HSP40/DnaJ peptide-binding domain"/>
    <property type="match status" value="2"/>
</dbReference>
<feature type="domain" description="J" evidence="6">
    <location>
        <begin position="5"/>
        <end position="70"/>
    </location>
</feature>
<dbReference type="CDD" id="cd10747">
    <property type="entry name" value="DnaJ_C"/>
    <property type="match status" value="1"/>
</dbReference>
<name>A0A7J5AJB1_9FLAO</name>
<dbReference type="GO" id="GO:0051082">
    <property type="term" value="F:unfolded protein binding"/>
    <property type="evidence" value="ECO:0007669"/>
    <property type="project" value="InterPro"/>
</dbReference>
<evidence type="ECO:0000256" key="3">
    <source>
        <dbReference type="ARBA" id="ARBA00022771"/>
    </source>
</evidence>
<dbReference type="InterPro" id="IPR018253">
    <property type="entry name" value="DnaJ_domain_CS"/>
</dbReference>
<dbReference type="FunFam" id="2.60.260.20:FF:000005">
    <property type="entry name" value="Chaperone protein dnaJ 1, mitochondrial"/>
    <property type="match status" value="1"/>
</dbReference>
<dbReference type="Gene3D" id="2.60.260.20">
    <property type="entry name" value="Urease metallochaperone UreE, N-terminal domain"/>
    <property type="match status" value="2"/>
</dbReference>
<gene>
    <name evidence="7" type="ORF">F6464_00410</name>
</gene>
<dbReference type="PROSITE" id="PS50076">
    <property type="entry name" value="DNAJ_2"/>
    <property type="match status" value="1"/>
</dbReference>
<dbReference type="PRINTS" id="PR00625">
    <property type="entry name" value="JDOMAIN"/>
</dbReference>
<evidence type="ECO:0000313" key="7">
    <source>
        <dbReference type="EMBL" id="KAB1157583.1"/>
    </source>
</evidence>
<dbReference type="CDD" id="cd06257">
    <property type="entry name" value="DnaJ"/>
    <property type="match status" value="1"/>
</dbReference>
<dbReference type="InterPro" id="IPR001623">
    <property type="entry name" value="DnaJ_domain"/>
</dbReference>
<dbReference type="InterPro" id="IPR008971">
    <property type="entry name" value="HSP40/DnaJ_pept-bd"/>
</dbReference>
<keyword evidence="5" id="KW-0143">Chaperone</keyword>
<dbReference type="AlphaFoldDB" id="A0A7J5AJB1"/>
<dbReference type="PANTHER" id="PTHR43096:SF52">
    <property type="entry name" value="DNAJ HOMOLOG 1, MITOCHONDRIAL-RELATED"/>
    <property type="match status" value="1"/>
</dbReference>
<evidence type="ECO:0000256" key="5">
    <source>
        <dbReference type="ARBA" id="ARBA00023186"/>
    </source>
</evidence>
<dbReference type="InterPro" id="IPR002939">
    <property type="entry name" value="DnaJ_C"/>
</dbReference>
<keyword evidence="4" id="KW-0862">Zinc</keyword>
<evidence type="ECO:0000256" key="4">
    <source>
        <dbReference type="ARBA" id="ARBA00022833"/>
    </source>
</evidence>
<keyword evidence="3" id="KW-0863">Zinc-finger</keyword>
<evidence type="ECO:0000259" key="6">
    <source>
        <dbReference type="PROSITE" id="PS50076"/>
    </source>
</evidence>
<dbReference type="Pfam" id="PF01556">
    <property type="entry name" value="DnaJ_C"/>
    <property type="match status" value="1"/>
</dbReference>
<proteinExistence type="predicted"/>
<dbReference type="PROSITE" id="PS00636">
    <property type="entry name" value="DNAJ_1"/>
    <property type="match status" value="1"/>
</dbReference>
<dbReference type="SUPFAM" id="SSF46565">
    <property type="entry name" value="Chaperone J-domain"/>
    <property type="match status" value="1"/>
</dbReference>
<keyword evidence="1" id="KW-0479">Metal-binding</keyword>
<evidence type="ECO:0000256" key="1">
    <source>
        <dbReference type="ARBA" id="ARBA00022723"/>
    </source>
</evidence>
<dbReference type="GO" id="GO:0042026">
    <property type="term" value="P:protein refolding"/>
    <property type="evidence" value="ECO:0007669"/>
    <property type="project" value="TreeGrafter"/>
</dbReference>
<dbReference type="OrthoDB" id="9779622at2"/>
<dbReference type="Gene3D" id="1.10.287.110">
    <property type="entry name" value="DnaJ domain"/>
    <property type="match status" value="1"/>
</dbReference>
<comment type="caution">
    <text evidence="7">The sequence shown here is derived from an EMBL/GenBank/DDBJ whole genome shotgun (WGS) entry which is preliminary data.</text>
</comment>
<accession>A0A7J5AJB1</accession>
<sequence length="295" mass="34253">MDYTDYYKILEIDKKATADEIKKAYRTLAKKYHPDKNLGDKKAEERFKLVNEANEVLGDPEKRKQYDELGENWQQNQQAYNQQRDSGRHYYQSNFNQGFGRNQEDFSDFFTQFFGGRGQRARQQQPRRGSDYETEMEISLEEAYTGTSRIIQLEDEKLRVTTKPGAYTDQQLRIKSKGAKGSNEANRGDLFVRIRIKENPKFIRKGNDLYQTVPITVYDAVLGSDIIVETLSGKLKIKITPGTQNGKTIRLKGKGMPIYEKPTFFGDLYLLIQVQIPENINEKQKKLFEELKAIS</sequence>
<dbReference type="GO" id="GO:0005737">
    <property type="term" value="C:cytoplasm"/>
    <property type="evidence" value="ECO:0007669"/>
    <property type="project" value="TreeGrafter"/>
</dbReference>
<dbReference type="PANTHER" id="PTHR43096">
    <property type="entry name" value="DNAJ HOMOLOG 1, MITOCHONDRIAL-RELATED"/>
    <property type="match status" value="1"/>
</dbReference>
<evidence type="ECO:0000256" key="2">
    <source>
        <dbReference type="ARBA" id="ARBA00022737"/>
    </source>
</evidence>
<dbReference type="Pfam" id="PF00226">
    <property type="entry name" value="DnaJ"/>
    <property type="match status" value="1"/>
</dbReference>
<dbReference type="EMBL" id="WAEM01000001">
    <property type="protein sequence ID" value="KAB1157583.1"/>
    <property type="molecule type" value="Genomic_DNA"/>
</dbReference>
<reference evidence="7 8" key="1">
    <citation type="submission" date="2019-09" db="EMBL/GenBank/DDBJ databases">
        <title>Flavobacterium sp. nov., isolated from glacier ice.</title>
        <authorList>
            <person name="Liu Q."/>
        </authorList>
    </citation>
    <scope>NUCLEOTIDE SEQUENCE [LARGE SCALE GENOMIC DNA]</scope>
    <source>
        <strain evidence="7 8">NBRC 112527</strain>
    </source>
</reference>
<dbReference type="InterPro" id="IPR036869">
    <property type="entry name" value="J_dom_sf"/>
</dbReference>
<organism evidence="7 8">
    <name type="scientific">Flavobacterium luteum</name>
    <dbReference type="NCBI Taxonomy" id="2026654"/>
    <lineage>
        <taxon>Bacteria</taxon>
        <taxon>Pseudomonadati</taxon>
        <taxon>Bacteroidota</taxon>
        <taxon>Flavobacteriia</taxon>
        <taxon>Flavobacteriales</taxon>
        <taxon>Flavobacteriaceae</taxon>
        <taxon>Flavobacterium</taxon>
    </lineage>
</organism>
<dbReference type="Proteomes" id="UP000490922">
    <property type="component" value="Unassembled WGS sequence"/>
</dbReference>
<dbReference type="RefSeq" id="WP_151105776.1">
    <property type="nucleotide sequence ID" value="NZ_WAEM01000001.1"/>
</dbReference>
<keyword evidence="2" id="KW-0677">Repeat</keyword>
<dbReference type="SMART" id="SM00271">
    <property type="entry name" value="DnaJ"/>
    <property type="match status" value="1"/>
</dbReference>
<evidence type="ECO:0000313" key="8">
    <source>
        <dbReference type="Proteomes" id="UP000490922"/>
    </source>
</evidence>
<dbReference type="GO" id="GO:0008270">
    <property type="term" value="F:zinc ion binding"/>
    <property type="evidence" value="ECO:0007669"/>
    <property type="project" value="UniProtKB-KW"/>
</dbReference>